<proteinExistence type="inferred from homology"/>
<name>A0A848EHJ6_9PROT</name>
<dbReference type="InterPro" id="IPR005064">
    <property type="entry name" value="BUG"/>
</dbReference>
<organism evidence="2 3">
    <name type="scientific">Neoroseomonas marina</name>
    <dbReference type="NCBI Taxonomy" id="1232220"/>
    <lineage>
        <taxon>Bacteria</taxon>
        <taxon>Pseudomonadati</taxon>
        <taxon>Pseudomonadota</taxon>
        <taxon>Alphaproteobacteria</taxon>
        <taxon>Acetobacterales</taxon>
        <taxon>Acetobacteraceae</taxon>
        <taxon>Neoroseomonas</taxon>
    </lineage>
</organism>
<dbReference type="PIRSF" id="PIRSF017082">
    <property type="entry name" value="YflP"/>
    <property type="match status" value="1"/>
</dbReference>
<dbReference type="Pfam" id="PF03401">
    <property type="entry name" value="TctC"/>
    <property type="match status" value="1"/>
</dbReference>
<evidence type="ECO:0000313" key="2">
    <source>
        <dbReference type="EMBL" id="NMJ42907.1"/>
    </source>
</evidence>
<dbReference type="RefSeq" id="WP_170055145.1">
    <property type="nucleotide sequence ID" value="NZ_JABBKX010000006.1"/>
</dbReference>
<dbReference type="AlphaFoldDB" id="A0A848EHJ6"/>
<keyword evidence="3" id="KW-1185">Reference proteome</keyword>
<dbReference type="PANTHER" id="PTHR42928">
    <property type="entry name" value="TRICARBOXYLATE-BINDING PROTEIN"/>
    <property type="match status" value="1"/>
</dbReference>
<dbReference type="CDD" id="cd07012">
    <property type="entry name" value="PBP2_Bug_TTT"/>
    <property type="match status" value="1"/>
</dbReference>
<protein>
    <submittedName>
        <fullName evidence="2">Tripartite tricarboxylate transporter substrate binding protein</fullName>
    </submittedName>
</protein>
<evidence type="ECO:0000256" key="1">
    <source>
        <dbReference type="ARBA" id="ARBA00006987"/>
    </source>
</evidence>
<comment type="caution">
    <text evidence="2">The sequence shown here is derived from an EMBL/GenBank/DDBJ whole genome shotgun (WGS) entry which is preliminary data.</text>
</comment>
<sequence length="332" mass="35165">MRDGKQGMRMIGTGFGAGRRSLLLGALALPALARPARAWTPSGPVRVIVPFAPGGTNDEVMRVLAECAGRRLGRPIEVHNKPGRPGVRMIAGLASATPDGLVIAQLPAAAIRIALLDHLPLDFPGDLTPILGVAGSAFGSIAKKDRFPEGWRGFIAEAREKPGVLSYGSAGVNSNGHLTMARLLLRERVQVVHVPFRGAALGVRAVVAGDVDVMAGPVSIGSAVTDGDAVWLNVWSAERMPRWPEAPTLRELGYRLTVTAPFGIVGPAALPAEITASLHDAFRAAMQDQAFHDVLSRNDMTEDYRDGPSYGAFLAQSARVEEMLIGRLGLQP</sequence>
<dbReference type="Gene3D" id="3.40.190.150">
    <property type="entry name" value="Bordetella uptake gene, domain 1"/>
    <property type="match status" value="1"/>
</dbReference>
<accession>A0A848EHJ6</accession>
<dbReference type="InterPro" id="IPR042100">
    <property type="entry name" value="Bug_dom1"/>
</dbReference>
<reference evidence="2 3" key="1">
    <citation type="submission" date="2020-03" db="EMBL/GenBank/DDBJ databases">
        <authorList>
            <person name="Sun Q."/>
        </authorList>
    </citation>
    <scope>NUCLEOTIDE SEQUENCE [LARGE SCALE GENOMIC DNA]</scope>
    <source>
        <strain evidence="2 3">JC162</strain>
    </source>
</reference>
<dbReference type="Gene3D" id="3.40.190.10">
    <property type="entry name" value="Periplasmic binding protein-like II"/>
    <property type="match status" value="1"/>
</dbReference>
<dbReference type="Proteomes" id="UP000548582">
    <property type="component" value="Unassembled WGS sequence"/>
</dbReference>
<evidence type="ECO:0000313" key="3">
    <source>
        <dbReference type="Proteomes" id="UP000548582"/>
    </source>
</evidence>
<dbReference type="EMBL" id="JABBKX010000006">
    <property type="protein sequence ID" value="NMJ42907.1"/>
    <property type="molecule type" value="Genomic_DNA"/>
</dbReference>
<comment type="similarity">
    <text evidence="1">Belongs to the UPF0065 (bug) family.</text>
</comment>
<dbReference type="PANTHER" id="PTHR42928:SF5">
    <property type="entry name" value="BLR1237 PROTEIN"/>
    <property type="match status" value="1"/>
</dbReference>
<gene>
    <name evidence="2" type="ORF">GWK16_16795</name>
</gene>